<accession>A0A8S5LXH6</accession>
<organism evidence="1">
    <name type="scientific">Myoviridae sp. ctZgq1</name>
    <dbReference type="NCBI Taxonomy" id="2826666"/>
    <lineage>
        <taxon>Viruses</taxon>
        <taxon>Duplodnaviria</taxon>
        <taxon>Heunggongvirae</taxon>
        <taxon>Uroviricota</taxon>
        <taxon>Caudoviricetes</taxon>
    </lineage>
</organism>
<name>A0A8S5LXH6_9CAUD</name>
<protein>
    <submittedName>
        <fullName evidence="1">Uncharacterized protein</fullName>
    </submittedName>
</protein>
<sequence length="63" mass="7275">MKLSQIKKRIIKNMLDVKSANEENNFFSESHAYPPLNCGSVEKAKEIEESYLISLEMREDNLA</sequence>
<proteinExistence type="predicted"/>
<reference evidence="1" key="1">
    <citation type="journal article" date="2021" name="Proc. Natl. Acad. Sci. U.S.A.">
        <title>A Catalog of Tens of Thousands of Viruses from Human Metagenomes Reveals Hidden Associations with Chronic Diseases.</title>
        <authorList>
            <person name="Tisza M.J."/>
            <person name="Buck C.B."/>
        </authorList>
    </citation>
    <scope>NUCLEOTIDE SEQUENCE</scope>
    <source>
        <strain evidence="1">CtZgq1</strain>
    </source>
</reference>
<dbReference type="EMBL" id="BK014762">
    <property type="protein sequence ID" value="DAD74600.1"/>
    <property type="molecule type" value="Genomic_DNA"/>
</dbReference>
<evidence type="ECO:0000313" key="1">
    <source>
        <dbReference type="EMBL" id="DAD74600.1"/>
    </source>
</evidence>